<evidence type="ECO:0000313" key="3">
    <source>
        <dbReference type="EMBL" id="KAK7677897.1"/>
    </source>
</evidence>
<feature type="region of interest" description="Disordered" evidence="1">
    <location>
        <begin position="1"/>
        <end position="22"/>
    </location>
</feature>
<evidence type="ECO:0000256" key="1">
    <source>
        <dbReference type="SAM" id="MobiDB-lite"/>
    </source>
</evidence>
<evidence type="ECO:0000313" key="5">
    <source>
        <dbReference type="Proteomes" id="UP001385951"/>
    </source>
</evidence>
<accession>A0AAW0FJN6</accession>
<dbReference type="EMBL" id="JASBNA010000080">
    <property type="protein sequence ID" value="KAK7677897.1"/>
    <property type="molecule type" value="Genomic_DNA"/>
</dbReference>
<organism evidence="4 5">
    <name type="scientific">Cerrena zonata</name>
    <dbReference type="NCBI Taxonomy" id="2478898"/>
    <lineage>
        <taxon>Eukaryota</taxon>
        <taxon>Fungi</taxon>
        <taxon>Dikarya</taxon>
        <taxon>Basidiomycota</taxon>
        <taxon>Agaricomycotina</taxon>
        <taxon>Agaricomycetes</taxon>
        <taxon>Polyporales</taxon>
        <taxon>Cerrenaceae</taxon>
        <taxon>Cerrena</taxon>
    </lineage>
</organism>
<evidence type="ECO:0000313" key="2">
    <source>
        <dbReference type="EMBL" id="KAK7676599.1"/>
    </source>
</evidence>
<comment type="caution">
    <text evidence="4">The sequence shown here is derived from an EMBL/GenBank/DDBJ whole genome shotgun (WGS) entry which is preliminary data.</text>
</comment>
<dbReference type="AlphaFoldDB" id="A0AAW0FJN6"/>
<dbReference type="EMBL" id="JASBNA010000110">
    <property type="protein sequence ID" value="KAK7676599.1"/>
    <property type="molecule type" value="Genomic_DNA"/>
</dbReference>
<sequence>MEQEYLTREAAEKNRIAAEQQEEATVEHEYLQAEALARKDLPPVNEDVFAIDPSSPTKSLSSELIALQGLIYVEVASDSFELVTLFFTPALCHADVAISIVGVNIV</sequence>
<reference evidence="4 5" key="1">
    <citation type="submission" date="2022-09" db="EMBL/GenBank/DDBJ databases">
        <authorList>
            <person name="Palmer J.M."/>
        </authorList>
    </citation>
    <scope>NUCLEOTIDE SEQUENCE [LARGE SCALE GENOMIC DNA]</scope>
    <source>
        <strain evidence="4 5">DSM 7382</strain>
    </source>
</reference>
<evidence type="ECO:0000313" key="4">
    <source>
        <dbReference type="EMBL" id="KAK7679159.1"/>
    </source>
</evidence>
<name>A0AAW0FJN6_9APHY</name>
<proteinExistence type="predicted"/>
<dbReference type="EMBL" id="JASBNA010000062">
    <property type="protein sequence ID" value="KAK7679159.1"/>
    <property type="molecule type" value="Genomic_DNA"/>
</dbReference>
<keyword evidence="5" id="KW-1185">Reference proteome</keyword>
<feature type="compositionally biased region" description="Basic and acidic residues" evidence="1">
    <location>
        <begin position="1"/>
        <end position="16"/>
    </location>
</feature>
<gene>
    <name evidence="4" type="ORF">QCA50_017737</name>
    <name evidence="3" type="ORF">QCA50_019087</name>
    <name evidence="2" type="ORF">QCA50_020413</name>
</gene>
<protein>
    <submittedName>
        <fullName evidence="4">Uncharacterized protein</fullName>
    </submittedName>
</protein>
<dbReference type="Proteomes" id="UP001385951">
    <property type="component" value="Unassembled WGS sequence"/>
</dbReference>